<dbReference type="CDD" id="cd16922">
    <property type="entry name" value="HATPase_EvgS-ArcB-TorS-like"/>
    <property type="match status" value="1"/>
</dbReference>
<evidence type="ECO:0000256" key="6">
    <source>
        <dbReference type="ARBA" id="ARBA00022777"/>
    </source>
</evidence>
<keyword evidence="6 14" id="KW-0418">Kinase</keyword>
<dbReference type="GO" id="GO:0000155">
    <property type="term" value="F:phosphorelay sensor kinase activity"/>
    <property type="evidence" value="ECO:0007669"/>
    <property type="project" value="InterPro"/>
</dbReference>
<organism evidence="14 15">
    <name type="scientific">Caldithrix abyssi DSM 13497</name>
    <dbReference type="NCBI Taxonomy" id="880073"/>
    <lineage>
        <taxon>Bacteria</taxon>
        <taxon>Pseudomonadati</taxon>
        <taxon>Calditrichota</taxon>
        <taxon>Calditrichia</taxon>
        <taxon>Calditrichales</taxon>
        <taxon>Calditrichaceae</taxon>
        <taxon>Caldithrix</taxon>
    </lineage>
</organism>
<feature type="domain" description="Histidine kinase" evidence="12">
    <location>
        <begin position="299"/>
        <end position="520"/>
    </location>
</feature>
<dbReference type="SUPFAM" id="SSF55781">
    <property type="entry name" value="GAF domain-like"/>
    <property type="match status" value="1"/>
</dbReference>
<keyword evidence="3 11" id="KW-0597">Phosphoprotein</keyword>
<dbReference type="Pfam" id="PF13185">
    <property type="entry name" value="GAF_2"/>
    <property type="match status" value="1"/>
</dbReference>
<dbReference type="FunFam" id="1.10.287.130:FF:000002">
    <property type="entry name" value="Two-component osmosensing histidine kinase"/>
    <property type="match status" value="1"/>
</dbReference>
<dbReference type="KEGG" id="caby:Cabys_2482"/>
<protein>
    <recommendedName>
        <fullName evidence="10">Sensory/regulatory protein RpfC</fullName>
        <ecNumber evidence="2">2.7.13.3</ecNumber>
    </recommendedName>
</protein>
<comment type="catalytic activity">
    <reaction evidence="1">
        <text>ATP + protein L-histidine = ADP + protein N-phospho-L-histidine.</text>
        <dbReference type="EC" id="2.7.13.3"/>
    </reaction>
</comment>
<dbReference type="SMART" id="SM00448">
    <property type="entry name" value="REC"/>
    <property type="match status" value="2"/>
</dbReference>
<gene>
    <name evidence="14" type="ORF">Cabys_2482</name>
</gene>
<dbReference type="InterPro" id="IPR004358">
    <property type="entry name" value="Sig_transdc_His_kin-like_C"/>
</dbReference>
<evidence type="ECO:0000256" key="9">
    <source>
        <dbReference type="ARBA" id="ARBA00064003"/>
    </source>
</evidence>
<evidence type="ECO:0000313" key="14">
    <source>
        <dbReference type="EMBL" id="APF19231.1"/>
    </source>
</evidence>
<dbReference type="EMBL" id="CP018099">
    <property type="protein sequence ID" value="APF19231.1"/>
    <property type="molecule type" value="Genomic_DNA"/>
</dbReference>
<sequence>MSEEFMTSLKKGRSSKEPQPLLKYHILTQDSSLEQTFIRLKKESPQKLRLINPLELYPLDEPFLSFNAPSNTAQIKLNDLCLYHDTTDNSYGILKIIEGHDVISRSEESFDFWKKFFTQINKITEEIFASHKVEEVGKAIGDGFKELFGFDAYQIYTIDEDGKYLLPIFSDKTYVKNRMVSNLGISVDRGIIGKIFRTRQPLLCNDVKNNPDVYYLPGEERIDESLIGAPLVVHDKAFGVIIFLKKGLNQFDKNNLIAVEVISRQTALFLENARLLAFERKNRELAEKANKFKSEFLANMSHEIRTPMNAVIGLTELLLNTELNEEQRDFLTTIKESAYGLLALINDILDFSKIEAGKLDLSEEEFDIRTLIETTAEGLAHKADEKDLELAVFIDPDLPTNVIGDPGRVRQVLTNLLGNAIKFTHKGEIVVESKLLDSFDDTLKIQFSVRDTGIGIPKEKLDLIFKEFTQADGSTTRKYGGTGLGLSISKKLTEMMGGKIWVESEVNKGSTFYFTVTLKPGKKKIAKRLIELEEIHNLRVLIVDDNKTNRFILQQILTNWNFRPEACEGGKEAIVRLKKAKQEGDPFAIVLLDMQMPEWDGEMTAKAIIKEPELKDARIIILTSLGHRGDASYLKQLGCSAYLVKPVKQSHLFNTIVNVLQQSVEDRPEAAEKEEEKFITSHVIEEQIRQGIRILLAEDNMINQKVARKIIEKKNYALDIVNNGKEAYKAALRQHYDIILMDVQMPVMDGIEATKKIRSKLDGHRHIPIIAMTAHAMKGDREKCLAAGMDDYISKPIKPDDLYAMIEKWTDK</sequence>
<dbReference type="Pfam" id="PF02518">
    <property type="entry name" value="HATPase_c"/>
    <property type="match status" value="1"/>
</dbReference>
<dbReference type="SMART" id="SM00388">
    <property type="entry name" value="HisKA"/>
    <property type="match status" value="1"/>
</dbReference>
<dbReference type="Pfam" id="PF00072">
    <property type="entry name" value="Response_reg"/>
    <property type="match status" value="2"/>
</dbReference>
<evidence type="ECO:0000256" key="2">
    <source>
        <dbReference type="ARBA" id="ARBA00012438"/>
    </source>
</evidence>
<evidence type="ECO:0000256" key="7">
    <source>
        <dbReference type="ARBA" id="ARBA00022840"/>
    </source>
</evidence>
<dbReference type="EC" id="2.7.13.3" evidence="2"/>
<dbReference type="OrthoDB" id="9758705at2"/>
<dbReference type="InterPro" id="IPR003018">
    <property type="entry name" value="GAF"/>
</dbReference>
<dbReference type="SMART" id="SM00065">
    <property type="entry name" value="GAF"/>
    <property type="match status" value="1"/>
</dbReference>
<dbReference type="PROSITE" id="PS50110">
    <property type="entry name" value="RESPONSE_REGULATORY"/>
    <property type="match status" value="2"/>
</dbReference>
<dbReference type="PANTHER" id="PTHR45339">
    <property type="entry name" value="HYBRID SIGNAL TRANSDUCTION HISTIDINE KINASE J"/>
    <property type="match status" value="1"/>
</dbReference>
<dbReference type="PANTHER" id="PTHR45339:SF1">
    <property type="entry name" value="HYBRID SIGNAL TRANSDUCTION HISTIDINE KINASE J"/>
    <property type="match status" value="1"/>
</dbReference>
<evidence type="ECO:0000259" key="12">
    <source>
        <dbReference type="PROSITE" id="PS50109"/>
    </source>
</evidence>
<dbReference type="Gene3D" id="3.30.450.40">
    <property type="match status" value="1"/>
</dbReference>
<dbReference type="Pfam" id="PF00512">
    <property type="entry name" value="HisKA"/>
    <property type="match status" value="1"/>
</dbReference>
<evidence type="ECO:0000256" key="1">
    <source>
        <dbReference type="ARBA" id="ARBA00000085"/>
    </source>
</evidence>
<reference evidence="14 15" key="1">
    <citation type="submission" date="2016-11" db="EMBL/GenBank/DDBJ databases">
        <title>Genomic analysis of Caldithrix abyssi and proposal of a novel bacterial phylum Caldithrichaeota.</title>
        <authorList>
            <person name="Kublanov I."/>
            <person name="Sigalova O."/>
            <person name="Gavrilov S."/>
            <person name="Lebedinsky A."/>
            <person name="Ivanova N."/>
            <person name="Daum C."/>
            <person name="Reddy T."/>
            <person name="Klenk H.P."/>
            <person name="Goker M."/>
            <person name="Reva O."/>
            <person name="Miroshnichenko M."/>
            <person name="Kyprides N."/>
            <person name="Woyke T."/>
            <person name="Gelfand M."/>
        </authorList>
    </citation>
    <scope>NUCLEOTIDE SEQUENCE [LARGE SCALE GENOMIC DNA]</scope>
    <source>
        <strain evidence="14 15">LF13</strain>
    </source>
</reference>
<keyword evidence="8" id="KW-0902">Two-component regulatory system</keyword>
<dbReference type="SUPFAM" id="SSF55874">
    <property type="entry name" value="ATPase domain of HSP90 chaperone/DNA topoisomerase II/histidine kinase"/>
    <property type="match status" value="1"/>
</dbReference>
<dbReference type="GO" id="GO:0005524">
    <property type="term" value="F:ATP binding"/>
    <property type="evidence" value="ECO:0007669"/>
    <property type="project" value="UniProtKB-KW"/>
</dbReference>
<dbReference type="InterPro" id="IPR011006">
    <property type="entry name" value="CheY-like_superfamily"/>
</dbReference>
<feature type="domain" description="Response regulatory" evidence="13">
    <location>
        <begin position="693"/>
        <end position="810"/>
    </location>
</feature>
<dbReference type="CDD" id="cd00082">
    <property type="entry name" value="HisKA"/>
    <property type="match status" value="1"/>
</dbReference>
<evidence type="ECO:0000256" key="4">
    <source>
        <dbReference type="ARBA" id="ARBA00022679"/>
    </source>
</evidence>
<comment type="subunit">
    <text evidence="9">At low DSF concentrations, interacts with RpfF.</text>
</comment>
<dbReference type="PROSITE" id="PS50109">
    <property type="entry name" value="HIS_KIN"/>
    <property type="match status" value="1"/>
</dbReference>
<keyword evidence="5" id="KW-0547">Nucleotide-binding</keyword>
<dbReference type="Gene3D" id="3.40.50.2300">
    <property type="match status" value="2"/>
</dbReference>
<feature type="modified residue" description="4-aspartylphosphate" evidence="11">
    <location>
        <position position="593"/>
    </location>
</feature>
<dbReference type="Gene3D" id="1.10.287.130">
    <property type="match status" value="1"/>
</dbReference>
<dbReference type="AlphaFoldDB" id="A0A1J1C9A3"/>
<dbReference type="InterPro" id="IPR001789">
    <property type="entry name" value="Sig_transdc_resp-reg_receiver"/>
</dbReference>
<keyword evidence="7" id="KW-0067">ATP-binding</keyword>
<evidence type="ECO:0000256" key="3">
    <source>
        <dbReference type="ARBA" id="ARBA00022553"/>
    </source>
</evidence>
<dbReference type="InterPro" id="IPR003594">
    <property type="entry name" value="HATPase_dom"/>
</dbReference>
<dbReference type="InterPro" id="IPR029016">
    <property type="entry name" value="GAF-like_dom_sf"/>
</dbReference>
<dbReference type="Proteomes" id="UP000183868">
    <property type="component" value="Chromosome"/>
</dbReference>
<evidence type="ECO:0000256" key="8">
    <source>
        <dbReference type="ARBA" id="ARBA00023012"/>
    </source>
</evidence>
<evidence type="ECO:0000313" key="15">
    <source>
        <dbReference type="Proteomes" id="UP000183868"/>
    </source>
</evidence>
<proteinExistence type="predicted"/>
<dbReference type="InterPro" id="IPR036890">
    <property type="entry name" value="HATPase_C_sf"/>
</dbReference>
<evidence type="ECO:0000256" key="5">
    <source>
        <dbReference type="ARBA" id="ARBA00022741"/>
    </source>
</evidence>
<dbReference type="InterPro" id="IPR005467">
    <property type="entry name" value="His_kinase_dom"/>
</dbReference>
<name>A0A1J1C9A3_CALAY</name>
<dbReference type="Gene3D" id="3.30.565.10">
    <property type="entry name" value="Histidine kinase-like ATPase, C-terminal domain"/>
    <property type="match status" value="1"/>
</dbReference>
<dbReference type="SUPFAM" id="SSF47384">
    <property type="entry name" value="Homodimeric domain of signal transducing histidine kinase"/>
    <property type="match status" value="1"/>
</dbReference>
<dbReference type="SUPFAM" id="SSF52172">
    <property type="entry name" value="CheY-like"/>
    <property type="match status" value="2"/>
</dbReference>
<dbReference type="CDD" id="cd00156">
    <property type="entry name" value="REC"/>
    <property type="match status" value="1"/>
</dbReference>
<evidence type="ECO:0000259" key="13">
    <source>
        <dbReference type="PROSITE" id="PS50110"/>
    </source>
</evidence>
<feature type="modified residue" description="4-aspartylphosphate" evidence="11">
    <location>
        <position position="742"/>
    </location>
</feature>
<dbReference type="PRINTS" id="PR00344">
    <property type="entry name" value="BCTRLSENSOR"/>
</dbReference>
<feature type="domain" description="Response regulatory" evidence="13">
    <location>
        <begin position="539"/>
        <end position="660"/>
    </location>
</feature>
<evidence type="ECO:0000256" key="11">
    <source>
        <dbReference type="PROSITE-ProRule" id="PRU00169"/>
    </source>
</evidence>
<dbReference type="FunFam" id="3.30.565.10:FF:000010">
    <property type="entry name" value="Sensor histidine kinase RcsC"/>
    <property type="match status" value="1"/>
</dbReference>
<accession>A0A1J1C9A3</accession>
<keyword evidence="4" id="KW-0808">Transferase</keyword>
<dbReference type="CDD" id="cd17546">
    <property type="entry name" value="REC_hyHK_CKI1_RcsC-like"/>
    <property type="match status" value="1"/>
</dbReference>
<evidence type="ECO:0000256" key="10">
    <source>
        <dbReference type="ARBA" id="ARBA00068150"/>
    </source>
</evidence>
<dbReference type="InterPro" id="IPR003661">
    <property type="entry name" value="HisK_dim/P_dom"/>
</dbReference>
<dbReference type="SMART" id="SM00387">
    <property type="entry name" value="HATPase_c"/>
    <property type="match status" value="1"/>
</dbReference>
<dbReference type="InterPro" id="IPR036097">
    <property type="entry name" value="HisK_dim/P_sf"/>
</dbReference>